<dbReference type="EMBL" id="CP013107">
    <property type="protein sequence ID" value="APG91612.1"/>
    <property type="molecule type" value="Genomic_DNA"/>
</dbReference>
<keyword evidence="3" id="KW-0808">Transferase</keyword>
<dbReference type="SUPFAM" id="SSF52833">
    <property type="entry name" value="Thioredoxin-like"/>
    <property type="match status" value="1"/>
</dbReference>
<dbReference type="PROSITE" id="PS50404">
    <property type="entry name" value="GST_NTER"/>
    <property type="match status" value="1"/>
</dbReference>
<dbReference type="PANTHER" id="PTHR44051">
    <property type="entry name" value="GLUTATHIONE S-TRANSFERASE-RELATED"/>
    <property type="match status" value="1"/>
</dbReference>
<dbReference type="Pfam" id="PF13410">
    <property type="entry name" value="GST_C_2"/>
    <property type="match status" value="1"/>
</dbReference>
<dbReference type="InterPro" id="IPR034345">
    <property type="entry name" value="Gtt2-like_N"/>
</dbReference>
<evidence type="ECO:0000313" key="3">
    <source>
        <dbReference type="EMBL" id="APG91612.1"/>
    </source>
</evidence>
<dbReference type="SFLD" id="SFLDG00358">
    <property type="entry name" value="Main_(cytGST)"/>
    <property type="match status" value="1"/>
</dbReference>
<dbReference type="InterPro" id="IPR036249">
    <property type="entry name" value="Thioredoxin-like_sf"/>
</dbReference>
<dbReference type="SFLD" id="SFLDS00019">
    <property type="entry name" value="Glutathione_Transferase_(cytos"/>
    <property type="match status" value="1"/>
</dbReference>
<dbReference type="InterPro" id="IPR040079">
    <property type="entry name" value="Glutathione_S-Trfase"/>
</dbReference>
<proteinExistence type="predicted"/>
<dbReference type="InterPro" id="IPR036282">
    <property type="entry name" value="Glutathione-S-Trfase_C_sf"/>
</dbReference>
<dbReference type="GO" id="GO:0004364">
    <property type="term" value="F:glutathione transferase activity"/>
    <property type="evidence" value="ECO:0007669"/>
    <property type="project" value="UniProtKB-EC"/>
</dbReference>
<dbReference type="InterPro" id="IPR004045">
    <property type="entry name" value="Glutathione_S-Trfase_N"/>
</dbReference>
<dbReference type="AlphaFoldDB" id="A0A1L3LNE4"/>
<dbReference type="KEGG" id="same:SAMCFNEI73_Ch2331"/>
<evidence type="ECO:0000313" key="4">
    <source>
        <dbReference type="Proteomes" id="UP000182306"/>
    </source>
</evidence>
<feature type="domain" description="GST C-terminal" evidence="2">
    <location>
        <begin position="122"/>
        <end position="239"/>
    </location>
</feature>
<dbReference type="PROSITE" id="PS50405">
    <property type="entry name" value="GST_CTER"/>
    <property type="match status" value="1"/>
</dbReference>
<dbReference type="InterPro" id="IPR010987">
    <property type="entry name" value="Glutathione-S-Trfase_C-like"/>
</dbReference>
<dbReference type="PANTHER" id="PTHR44051:SF8">
    <property type="entry name" value="GLUTATHIONE S-TRANSFERASE GSTA"/>
    <property type="match status" value="1"/>
</dbReference>
<dbReference type="Pfam" id="PF02798">
    <property type="entry name" value="GST_N"/>
    <property type="match status" value="1"/>
</dbReference>
<dbReference type="CDD" id="cd03051">
    <property type="entry name" value="GST_N_GTT2_like"/>
    <property type="match status" value="1"/>
</dbReference>
<organism evidence="3 4">
    <name type="scientific">Sinorhizobium americanum</name>
    <dbReference type="NCBI Taxonomy" id="194963"/>
    <lineage>
        <taxon>Bacteria</taxon>
        <taxon>Pseudomonadati</taxon>
        <taxon>Pseudomonadota</taxon>
        <taxon>Alphaproteobacteria</taxon>
        <taxon>Hyphomicrobiales</taxon>
        <taxon>Rhizobiaceae</taxon>
        <taxon>Sinorhizobium/Ensifer group</taxon>
        <taxon>Sinorhizobium</taxon>
    </lineage>
</organism>
<protein>
    <submittedName>
        <fullName evidence="3">Glutathione S-transferase family protein</fullName>
        <ecNumber evidence="3">2.5.1.18</ecNumber>
    </submittedName>
</protein>
<dbReference type="Gene3D" id="1.20.1050.10">
    <property type="match status" value="1"/>
</dbReference>
<accession>A0A1L3LNE4</accession>
<dbReference type="SUPFAM" id="SSF47616">
    <property type="entry name" value="GST C-terminal domain-like"/>
    <property type="match status" value="1"/>
</dbReference>
<dbReference type="STRING" id="194963.SAMCFNEI73_Ch2331"/>
<evidence type="ECO:0000259" key="2">
    <source>
        <dbReference type="PROSITE" id="PS50405"/>
    </source>
</evidence>
<dbReference type="Proteomes" id="UP000182306">
    <property type="component" value="Chromosome"/>
</dbReference>
<dbReference type="EC" id="2.5.1.18" evidence="3"/>
<feature type="domain" description="GST N-terminal" evidence="1">
    <location>
        <begin position="35"/>
        <end position="117"/>
    </location>
</feature>
<dbReference type="Gene3D" id="3.40.30.10">
    <property type="entry name" value="Glutaredoxin"/>
    <property type="match status" value="1"/>
</dbReference>
<evidence type="ECO:0000259" key="1">
    <source>
        <dbReference type="PROSITE" id="PS50404"/>
    </source>
</evidence>
<reference evidence="3 4" key="1">
    <citation type="submission" date="2015-10" db="EMBL/GenBank/DDBJ databases">
        <title>Genomic differences between typical nodule nitrogen-fixing rhizobial strains and those coming from bean seeds.</title>
        <authorList>
            <person name="Peralta H."/>
            <person name="Aguilar-Vera A."/>
            <person name="Diaz R."/>
            <person name="Mora Y."/>
            <person name="Martinez-Batallar G."/>
            <person name="Salazar E."/>
            <person name="Vargas-Lagunas C."/>
            <person name="Encarnacion S."/>
            <person name="Girard L."/>
            <person name="Mora J."/>
        </authorList>
    </citation>
    <scope>NUCLEOTIDE SEQUENCE [LARGE SCALE GENOMIC DNA]</scope>
    <source>
        <strain evidence="3 4">CFNEI 73</strain>
    </source>
</reference>
<keyword evidence="4" id="KW-1185">Reference proteome</keyword>
<name>A0A1L3LNE4_9HYPH</name>
<sequence>MMVGSIPLKPDKKWNWLLDAINIAILPPGLNHTREATMKLYQGIGPNSYRVRIFLKEKGIEVPMVEIDFAKGEHRAPEFLKLNSLGQIPVLELDDGTIITESVAICRYFEEVHPEPPLFGSDAVSRAKVEMWNRRAELVVFATIGNVPLHSDALFKDRLTQFPAFAETERRAVPKKWAWLDRELADGRPFLAGEVFSVADITAGVCGWLSEVFGMEIPAELKNVQRWIERVRSRPSWNA</sequence>
<gene>
    <name evidence="3" type="primary">gst</name>
    <name evidence="3" type="ORF">SAMCFNEI73_Ch2331</name>
</gene>